<accession>A0A933NZZ9</accession>
<gene>
    <name evidence="2" type="ORF">HY834_17815</name>
</gene>
<proteinExistence type="predicted"/>
<dbReference type="Proteomes" id="UP000782610">
    <property type="component" value="Unassembled WGS sequence"/>
</dbReference>
<evidence type="ECO:0000313" key="3">
    <source>
        <dbReference type="Proteomes" id="UP000782610"/>
    </source>
</evidence>
<comment type="caution">
    <text evidence="2">The sequence shown here is derived from an EMBL/GenBank/DDBJ whole genome shotgun (WGS) entry which is preliminary data.</text>
</comment>
<protein>
    <submittedName>
        <fullName evidence="2">Alpha/beta hydrolase</fullName>
    </submittedName>
</protein>
<evidence type="ECO:0000256" key="1">
    <source>
        <dbReference type="SAM" id="Phobius"/>
    </source>
</evidence>
<dbReference type="PANTHER" id="PTHR12277">
    <property type="entry name" value="ALPHA/BETA HYDROLASE DOMAIN-CONTAINING PROTEIN"/>
    <property type="match status" value="1"/>
</dbReference>
<evidence type="ECO:0000313" key="2">
    <source>
        <dbReference type="EMBL" id="MBI4923601.1"/>
    </source>
</evidence>
<feature type="transmembrane region" description="Helical" evidence="1">
    <location>
        <begin position="7"/>
        <end position="28"/>
    </location>
</feature>
<reference evidence="2" key="1">
    <citation type="submission" date="2020-07" db="EMBL/GenBank/DDBJ databases">
        <title>Huge and variable diversity of episymbiotic CPR bacteria and DPANN archaea in groundwater ecosystems.</title>
        <authorList>
            <person name="He C.Y."/>
            <person name="Keren R."/>
            <person name="Whittaker M."/>
            <person name="Farag I.F."/>
            <person name="Doudna J."/>
            <person name="Cate J.H.D."/>
            <person name="Banfield J.F."/>
        </authorList>
    </citation>
    <scope>NUCLEOTIDE SEQUENCE</scope>
    <source>
        <strain evidence="2">NC_groundwater_1586_Pr3_B-0.1um_66_15</strain>
    </source>
</reference>
<dbReference type="SUPFAM" id="SSF53474">
    <property type="entry name" value="alpha/beta-Hydrolases"/>
    <property type="match status" value="1"/>
</dbReference>
<keyword evidence="2" id="KW-0378">Hydrolase</keyword>
<dbReference type="GO" id="GO:0016787">
    <property type="term" value="F:hydrolase activity"/>
    <property type="evidence" value="ECO:0007669"/>
    <property type="project" value="UniProtKB-KW"/>
</dbReference>
<name>A0A933NZZ9_9HYPH</name>
<organism evidence="2 3">
    <name type="scientific">Devosia nanyangense</name>
    <dbReference type="NCBI Taxonomy" id="1228055"/>
    <lineage>
        <taxon>Bacteria</taxon>
        <taxon>Pseudomonadati</taxon>
        <taxon>Pseudomonadota</taxon>
        <taxon>Alphaproteobacteria</taxon>
        <taxon>Hyphomicrobiales</taxon>
        <taxon>Devosiaceae</taxon>
        <taxon>Devosia</taxon>
    </lineage>
</organism>
<keyword evidence="1" id="KW-0472">Membrane</keyword>
<dbReference type="EMBL" id="JACRAF010000059">
    <property type="protein sequence ID" value="MBI4923601.1"/>
    <property type="molecule type" value="Genomic_DNA"/>
</dbReference>
<sequence length="273" mass="29973">MKAVRRILTGVVVIAVLAYGGVLVYFYVFQRDLQYERAGDITELSATTLSGAAAVSIPTGDGQVLAGWYQAPQAGKPLILYYRGNSGSFTHEHERYEAFAGEGYGFLAFDYRGFPGSPGELTEEHLLADALAAFDWAMGKGVPIVIWGRSLGSGAATYAASRREADALYLETPFLNFARIGSDHYPYLPVGLLLFDQYPQEQWIRDVTEPVFVAHGTGDKTIDVYQGKALYELAPNKAGIWIEPDAGHSDLWARGEWERAKAFFVEAEAAKGR</sequence>
<keyword evidence="1" id="KW-0812">Transmembrane</keyword>
<dbReference type="Gene3D" id="3.40.50.1820">
    <property type="entry name" value="alpha/beta hydrolase"/>
    <property type="match status" value="1"/>
</dbReference>
<dbReference type="AlphaFoldDB" id="A0A933NZZ9"/>
<keyword evidence="1" id="KW-1133">Transmembrane helix</keyword>
<dbReference type="InterPro" id="IPR029058">
    <property type="entry name" value="AB_hydrolase_fold"/>
</dbReference>